<dbReference type="PROSITE" id="PS00195">
    <property type="entry name" value="GLUTAREDOXIN_1"/>
    <property type="match status" value="1"/>
</dbReference>
<evidence type="ECO:0000313" key="2">
    <source>
        <dbReference type="EMBL" id="OGY42445.1"/>
    </source>
</evidence>
<dbReference type="InterPro" id="IPR036249">
    <property type="entry name" value="Thioredoxin-like_sf"/>
</dbReference>
<dbReference type="EMBL" id="MHIA01000013">
    <property type="protein sequence ID" value="OGY42445.1"/>
    <property type="molecule type" value="Genomic_DNA"/>
</dbReference>
<dbReference type="PROSITE" id="PS51354">
    <property type="entry name" value="GLUTAREDOXIN_2"/>
    <property type="match status" value="1"/>
</dbReference>
<dbReference type="Gene3D" id="3.40.30.10">
    <property type="entry name" value="Glutaredoxin"/>
    <property type="match status" value="1"/>
</dbReference>
<protein>
    <submittedName>
        <fullName evidence="2">Uncharacterized protein</fullName>
    </submittedName>
</protein>
<sequence length="122" mass="13960">MYKKIFIILINFTLLILLSACSSTIATDINDNVDMILFYGDGCPHCAKVEEYIKEHKITEKLNFSQLEVYNDKDNAQLLGEKAQLCNMPTDSIGVPFFWDGAKCIIGDQEIIKFFKQKLDEK</sequence>
<reference evidence="2 3" key="1">
    <citation type="journal article" date="2016" name="Nat. Commun.">
        <title>Thousands of microbial genomes shed light on interconnected biogeochemical processes in an aquifer system.</title>
        <authorList>
            <person name="Anantharaman K."/>
            <person name="Brown C.T."/>
            <person name="Hug L.A."/>
            <person name="Sharon I."/>
            <person name="Castelle C.J."/>
            <person name="Probst A.J."/>
            <person name="Thomas B.C."/>
            <person name="Singh A."/>
            <person name="Wilkins M.J."/>
            <person name="Karaoz U."/>
            <person name="Brodie E.L."/>
            <person name="Williams K.H."/>
            <person name="Hubbard S.S."/>
            <person name="Banfield J.F."/>
        </authorList>
    </citation>
    <scope>NUCLEOTIDE SEQUENCE [LARGE SCALE GENOMIC DNA]</scope>
</reference>
<comment type="caution">
    <text evidence="2">The sequence shown here is derived from an EMBL/GenBank/DDBJ whole genome shotgun (WGS) entry which is preliminary data.</text>
</comment>
<keyword evidence="1" id="KW-0732">Signal</keyword>
<gene>
    <name evidence="2" type="ORF">A2Y67_00170</name>
</gene>
<evidence type="ECO:0000313" key="3">
    <source>
        <dbReference type="Proteomes" id="UP000176260"/>
    </source>
</evidence>
<dbReference type="AlphaFoldDB" id="A0A1G1XQX2"/>
<dbReference type="Proteomes" id="UP000176260">
    <property type="component" value="Unassembled WGS sequence"/>
</dbReference>
<feature type="signal peptide" evidence="1">
    <location>
        <begin position="1"/>
        <end position="26"/>
    </location>
</feature>
<feature type="chain" id="PRO_5009581364" evidence="1">
    <location>
        <begin position="27"/>
        <end position="122"/>
    </location>
</feature>
<accession>A0A1G1XQX2</accession>
<dbReference type="SUPFAM" id="SSF52833">
    <property type="entry name" value="Thioredoxin-like"/>
    <property type="match status" value="1"/>
</dbReference>
<dbReference type="PROSITE" id="PS51257">
    <property type="entry name" value="PROKAR_LIPOPROTEIN"/>
    <property type="match status" value="1"/>
</dbReference>
<evidence type="ECO:0000256" key="1">
    <source>
        <dbReference type="SAM" id="SignalP"/>
    </source>
</evidence>
<organism evidence="2 3">
    <name type="scientific">Candidatus Buchananbacteria bacterium RBG_13_39_9</name>
    <dbReference type="NCBI Taxonomy" id="1797531"/>
    <lineage>
        <taxon>Bacteria</taxon>
        <taxon>Candidatus Buchananiibacteriota</taxon>
    </lineage>
</organism>
<proteinExistence type="predicted"/>
<dbReference type="InterPro" id="IPR017937">
    <property type="entry name" value="Thioredoxin_CS"/>
</dbReference>
<dbReference type="PROSITE" id="PS00194">
    <property type="entry name" value="THIOREDOXIN_1"/>
    <property type="match status" value="1"/>
</dbReference>
<name>A0A1G1XQX2_9BACT</name>
<dbReference type="InterPro" id="IPR011767">
    <property type="entry name" value="GLR_AS"/>
</dbReference>